<accession>A0A4Y9SW32</accession>
<reference evidence="2 3" key="1">
    <citation type="submission" date="2019-03" db="EMBL/GenBank/DDBJ databases">
        <title>Draft Genome Sequence of Duganella callidus sp. nov., a Novel Duganella Species Isolated from Cultivated Soil.</title>
        <authorList>
            <person name="Raths R."/>
            <person name="Peta V."/>
            <person name="Bucking H."/>
        </authorList>
    </citation>
    <scope>NUCLEOTIDE SEQUENCE [LARGE SCALE GENOMIC DNA]</scope>
    <source>
        <strain evidence="2 3">DN04</strain>
    </source>
</reference>
<feature type="chain" id="PRO_5021343002" evidence="1">
    <location>
        <begin position="18"/>
        <end position="82"/>
    </location>
</feature>
<gene>
    <name evidence="2" type="ORF">E4L98_01310</name>
</gene>
<name>A0A4Y9SW32_9BURK</name>
<evidence type="ECO:0000313" key="2">
    <source>
        <dbReference type="EMBL" id="TFW30934.1"/>
    </source>
</evidence>
<organism evidence="2 3">
    <name type="scientific">Duganella callida</name>
    <dbReference type="NCBI Taxonomy" id="2561932"/>
    <lineage>
        <taxon>Bacteria</taxon>
        <taxon>Pseudomonadati</taxon>
        <taxon>Pseudomonadota</taxon>
        <taxon>Betaproteobacteria</taxon>
        <taxon>Burkholderiales</taxon>
        <taxon>Oxalobacteraceae</taxon>
        <taxon>Telluria group</taxon>
        <taxon>Duganella</taxon>
    </lineage>
</organism>
<sequence length="82" mass="8145">MAAASCFFTGICVLVLAGCAATEPAADDAPKVAASARCLSQDAPTGSYIKRGCGAPSDAQPVDAGQFLNTLQTSGVHTGSVR</sequence>
<dbReference type="EMBL" id="SPVG01000014">
    <property type="protein sequence ID" value="TFW30934.1"/>
    <property type="molecule type" value="Genomic_DNA"/>
</dbReference>
<proteinExistence type="predicted"/>
<comment type="caution">
    <text evidence="2">The sequence shown here is derived from an EMBL/GenBank/DDBJ whole genome shotgun (WGS) entry which is preliminary data.</text>
</comment>
<keyword evidence="1" id="KW-0732">Signal</keyword>
<dbReference type="Proteomes" id="UP000297729">
    <property type="component" value="Unassembled WGS sequence"/>
</dbReference>
<dbReference type="AlphaFoldDB" id="A0A4Y9SW32"/>
<protein>
    <submittedName>
        <fullName evidence="2">Uncharacterized protein</fullName>
    </submittedName>
</protein>
<dbReference type="RefSeq" id="WP_135199762.1">
    <property type="nucleotide sequence ID" value="NZ_SPVG01000014.1"/>
</dbReference>
<keyword evidence="3" id="KW-1185">Reference proteome</keyword>
<evidence type="ECO:0000256" key="1">
    <source>
        <dbReference type="SAM" id="SignalP"/>
    </source>
</evidence>
<feature type="signal peptide" evidence="1">
    <location>
        <begin position="1"/>
        <end position="17"/>
    </location>
</feature>
<evidence type="ECO:0000313" key="3">
    <source>
        <dbReference type="Proteomes" id="UP000297729"/>
    </source>
</evidence>